<dbReference type="InterPro" id="IPR002560">
    <property type="entry name" value="Transposase_DDE"/>
</dbReference>
<dbReference type="PANTHER" id="PTHR33498:SF1">
    <property type="entry name" value="TRANSPOSASE FOR INSERTION SEQUENCE ELEMENT IS1557"/>
    <property type="match status" value="1"/>
</dbReference>
<dbReference type="EMBL" id="QRMN01000102">
    <property type="protein sequence ID" value="RHJ68312.1"/>
    <property type="molecule type" value="Genomic_DNA"/>
</dbReference>
<dbReference type="Pfam" id="PF01610">
    <property type="entry name" value="DDE_Tnp_ISL3"/>
    <property type="match status" value="1"/>
</dbReference>
<dbReference type="RefSeq" id="WP_118171480.1">
    <property type="nucleotide sequence ID" value="NZ_CP181425.1"/>
</dbReference>
<evidence type="ECO:0000313" key="3">
    <source>
        <dbReference type="EMBL" id="RHJ68312.1"/>
    </source>
</evidence>
<evidence type="ECO:0000313" key="5">
    <source>
        <dbReference type="Proteomes" id="UP000283958"/>
    </source>
</evidence>
<accession>A0A415DAU9</accession>
<dbReference type="Proteomes" id="UP000283429">
    <property type="component" value="Unassembled WGS sequence"/>
</dbReference>
<proteinExistence type="predicted"/>
<dbReference type="PANTHER" id="PTHR33498">
    <property type="entry name" value="TRANSPOSASE FOR INSERTION SEQUENCE ELEMENT IS1557"/>
    <property type="match status" value="1"/>
</dbReference>
<sequence>MNQYPIAASSLEKYYHINGKQFERQYKGHLSGYRDWVTKEGTHAERYLIFPENIGPRLSIDETSLSDGELYTIVTNKDAHGGKGAIVSIIAGTKAWEIAEILWLIPSELREQIEEITMDLSPTMRKAARFSFPNAALVADRFHMQKLALDALQELRIRFRWDALDEENRKKAETKATGKDYEPKVFENGDTRKQLLARSRYLLVKSAEKWTKSQKIRAKILFNHYPDIETAYNLTHRLRMIYSHTKEKGKALPKLALWYNDIEKAGYESFRTIAETIQANYDQILNFFNNRSTNASAESFNAKIKVFRAQFRGVSDIKYFLFRLTNIYA</sequence>
<protein>
    <submittedName>
        <fullName evidence="3">DDE transposase</fullName>
    </submittedName>
</protein>
<dbReference type="AlphaFoldDB" id="A0A415DAU9"/>
<evidence type="ECO:0000313" key="4">
    <source>
        <dbReference type="Proteomes" id="UP000283429"/>
    </source>
</evidence>
<dbReference type="InterPro" id="IPR047951">
    <property type="entry name" value="Transpos_ISL3"/>
</dbReference>
<dbReference type="Proteomes" id="UP000283958">
    <property type="component" value="Unassembled WGS sequence"/>
</dbReference>
<evidence type="ECO:0000259" key="1">
    <source>
        <dbReference type="Pfam" id="PF01610"/>
    </source>
</evidence>
<organism evidence="3 5">
    <name type="scientific">Phocaeicola vulgatus</name>
    <name type="common">Bacteroides vulgatus</name>
    <dbReference type="NCBI Taxonomy" id="821"/>
    <lineage>
        <taxon>Bacteria</taxon>
        <taxon>Pseudomonadati</taxon>
        <taxon>Bacteroidota</taxon>
        <taxon>Bacteroidia</taxon>
        <taxon>Bacteroidales</taxon>
        <taxon>Bacteroidaceae</taxon>
        <taxon>Phocaeicola</taxon>
    </lineage>
</organism>
<comment type="caution">
    <text evidence="3">The sequence shown here is derived from an EMBL/GenBank/DDBJ whole genome shotgun (WGS) entry which is preliminary data.</text>
</comment>
<reference evidence="4 5" key="1">
    <citation type="submission" date="2018-08" db="EMBL/GenBank/DDBJ databases">
        <title>A genome reference for cultivated species of the human gut microbiota.</title>
        <authorList>
            <person name="Zou Y."/>
            <person name="Xue W."/>
            <person name="Luo G."/>
        </authorList>
    </citation>
    <scope>NUCLEOTIDE SEQUENCE [LARGE SCALE GENOMIC DNA]</scope>
    <source>
        <strain evidence="3 5">AM09-18</strain>
        <strain evidence="2 4">AM30-40</strain>
    </source>
</reference>
<gene>
    <name evidence="3" type="ORF">DW105_22185</name>
    <name evidence="2" type="ORF">DW783_22750</name>
</gene>
<feature type="domain" description="Transposase IS204/IS1001/IS1096/IS1165 DDE" evidence="1">
    <location>
        <begin position="58"/>
        <end position="323"/>
    </location>
</feature>
<dbReference type="EMBL" id="QSJM01000117">
    <property type="protein sequence ID" value="RHD70706.1"/>
    <property type="molecule type" value="Genomic_DNA"/>
</dbReference>
<evidence type="ECO:0000313" key="2">
    <source>
        <dbReference type="EMBL" id="RHD70706.1"/>
    </source>
</evidence>
<name>A0A415DAU9_PHOVU</name>